<proteinExistence type="predicted"/>
<evidence type="ECO:0008006" key="3">
    <source>
        <dbReference type="Google" id="ProtNLM"/>
    </source>
</evidence>
<gene>
    <name evidence="1" type="ORF">HNW77_00020</name>
</gene>
<dbReference type="Proteomes" id="UP000623090">
    <property type="component" value="Unassembled WGS sequence"/>
</dbReference>
<name>A0ABX2A8E4_9PROT</name>
<dbReference type="EMBL" id="JABJWC010000001">
    <property type="protein sequence ID" value="NPC64818.1"/>
    <property type="molecule type" value="Genomic_DNA"/>
</dbReference>
<dbReference type="InterPro" id="IPR010982">
    <property type="entry name" value="Lambda_DNA-bd_dom_sf"/>
</dbReference>
<comment type="caution">
    <text evidence="1">The sequence shown here is derived from an EMBL/GenBank/DDBJ whole genome shotgun (WGS) entry which is preliminary data.</text>
</comment>
<dbReference type="RefSeq" id="WP_172154204.1">
    <property type="nucleotide sequence ID" value="NZ_JABJWC010000001.1"/>
</dbReference>
<accession>A0ABX2A8E4</accession>
<organism evidence="1 2">
    <name type="scientific">Komagataeibacter melomenusus</name>
    <dbReference type="NCBI Taxonomy" id="2766578"/>
    <lineage>
        <taxon>Bacteria</taxon>
        <taxon>Pseudomonadati</taxon>
        <taxon>Pseudomonadota</taxon>
        <taxon>Alphaproteobacteria</taxon>
        <taxon>Acetobacterales</taxon>
        <taxon>Acetobacteraceae</taxon>
        <taxon>Komagataeibacter</taxon>
    </lineage>
</organism>
<reference evidence="1 2" key="1">
    <citation type="journal article" date="2020" name="Microorganisms">
        <title>Description of Komagataeibacter melaceti sp. nov. and Komagataeibacter melomenusus sp. nov. Isolated from Apple Cider Vinegar.</title>
        <authorList>
            <person name="Maric L."/>
            <person name="Cleenwerck I."/>
            <person name="Accetto T."/>
            <person name="Vandamme P."/>
            <person name="Trcek J."/>
        </authorList>
    </citation>
    <scope>NUCLEOTIDE SEQUENCE [LARGE SCALE GENOMIC DNA]</scope>
    <source>
        <strain evidence="1 2">AV436</strain>
    </source>
</reference>
<sequence length="112" mass="12186">MFRTLPSCEKDGLGLPYAVTLIDTAEEEIDETTGEVIGVSVPDMEGLVAAVAMARVLIPTGLLQQEVRFMRDMLNLGSGKMAEILTMTPESYSRWENGNRASGLTSRCAWSS</sequence>
<evidence type="ECO:0000313" key="2">
    <source>
        <dbReference type="Proteomes" id="UP000623090"/>
    </source>
</evidence>
<evidence type="ECO:0000313" key="1">
    <source>
        <dbReference type="EMBL" id="NPC64818.1"/>
    </source>
</evidence>
<protein>
    <recommendedName>
        <fullName evidence="3">Transcriptional regulator</fullName>
    </recommendedName>
</protein>
<keyword evidence="2" id="KW-1185">Reference proteome</keyword>
<dbReference type="SUPFAM" id="SSF47413">
    <property type="entry name" value="lambda repressor-like DNA-binding domains"/>
    <property type="match status" value="1"/>
</dbReference>